<dbReference type="InterPro" id="IPR007653">
    <property type="entry name" value="SPC3"/>
</dbReference>
<accession>A0A5K1U1D8</accession>
<dbReference type="SMR" id="A0A5K1U1D8"/>
<dbReference type="Pfam" id="PF04573">
    <property type="entry name" value="SPC22"/>
    <property type="match status" value="1"/>
</dbReference>
<keyword evidence="7 9" id="KW-0472">Membrane</keyword>
<keyword evidence="3 9" id="KW-0812">Transmembrane</keyword>
<dbReference type="VEuPathDB" id="AmoebaDB:EHI_121860"/>
<reference evidence="10 11" key="1">
    <citation type="submission" date="2016-05" db="EMBL/GenBank/DDBJ databases">
        <title>First whole genome sequencing of Entamoeba histolytica HM1:IMSS-clone-6.</title>
        <authorList>
            <person name="Mukherjee Avik.K."/>
            <person name="Izumyama S."/>
            <person name="Nakada-Tsukui K."/>
            <person name="Nozaki T."/>
        </authorList>
    </citation>
    <scope>NUCLEOTIDE SEQUENCE [LARGE SCALE GENOMIC DNA]</scope>
    <source>
        <strain evidence="10 11">HM1:IMSS clone 6</strain>
    </source>
</reference>
<comment type="similarity">
    <text evidence="2">Belongs to the SPCS3 family.</text>
</comment>
<evidence type="ECO:0000256" key="8">
    <source>
        <dbReference type="ARBA" id="ARBA00029556"/>
    </source>
</evidence>
<evidence type="ECO:0000256" key="7">
    <source>
        <dbReference type="ARBA" id="ARBA00023136"/>
    </source>
</evidence>
<gene>
    <name evidence="10" type="ORF">CL6EHI_121860</name>
</gene>
<dbReference type="GO" id="GO:0005787">
    <property type="term" value="C:signal peptidase complex"/>
    <property type="evidence" value="ECO:0007669"/>
    <property type="project" value="InterPro"/>
</dbReference>
<evidence type="ECO:0000313" key="11">
    <source>
        <dbReference type="Proteomes" id="UP000078387"/>
    </source>
</evidence>
<dbReference type="PANTHER" id="PTHR12804:SF0">
    <property type="entry name" value="SIGNAL PEPTIDASE COMPLEX SUBUNIT 3"/>
    <property type="match status" value="1"/>
</dbReference>
<keyword evidence="4" id="KW-0256">Endoplasmic reticulum</keyword>
<dbReference type="GO" id="GO:0045047">
    <property type="term" value="P:protein targeting to ER"/>
    <property type="evidence" value="ECO:0007669"/>
    <property type="project" value="TreeGrafter"/>
</dbReference>
<keyword evidence="5" id="KW-0735">Signal-anchor</keyword>
<dbReference type="GO" id="GO:0006465">
    <property type="term" value="P:signal peptide processing"/>
    <property type="evidence" value="ECO:0007669"/>
    <property type="project" value="InterPro"/>
</dbReference>
<feature type="transmembrane region" description="Helical" evidence="9">
    <location>
        <begin position="12"/>
        <end position="35"/>
    </location>
</feature>
<evidence type="ECO:0000256" key="4">
    <source>
        <dbReference type="ARBA" id="ARBA00022824"/>
    </source>
</evidence>
<dbReference type="OMA" id="AFDWSTH"/>
<proteinExistence type="inferred from homology"/>
<evidence type="ECO:0000313" key="10">
    <source>
        <dbReference type="EMBL" id="GAT96631.1"/>
    </source>
</evidence>
<dbReference type="VEuPathDB" id="AmoebaDB:KM1_118820"/>
<dbReference type="AlphaFoldDB" id="A0A5K1U1D8"/>
<comment type="caution">
    <text evidence="10">The sequence shown here is derived from an EMBL/GenBank/DDBJ whole genome shotgun (WGS) entry which is preliminary data.</text>
</comment>
<evidence type="ECO:0000256" key="3">
    <source>
        <dbReference type="ARBA" id="ARBA00022692"/>
    </source>
</evidence>
<evidence type="ECO:0000256" key="2">
    <source>
        <dbReference type="ARBA" id="ARBA00009289"/>
    </source>
</evidence>
<dbReference type="VEuPathDB" id="AmoebaDB:EHI7A_060430"/>
<keyword evidence="6 9" id="KW-1133">Transmembrane helix</keyword>
<evidence type="ECO:0000256" key="5">
    <source>
        <dbReference type="ARBA" id="ARBA00022968"/>
    </source>
</evidence>
<evidence type="ECO:0000256" key="1">
    <source>
        <dbReference type="ARBA" id="ARBA00004648"/>
    </source>
</evidence>
<dbReference type="Proteomes" id="UP000078387">
    <property type="component" value="Unassembled WGS sequence"/>
</dbReference>
<dbReference type="PIRSF" id="PIRSF016089">
    <property type="entry name" value="SPC22"/>
    <property type="match status" value="1"/>
</dbReference>
<evidence type="ECO:0000256" key="9">
    <source>
        <dbReference type="SAM" id="Phobius"/>
    </source>
</evidence>
<organism evidence="10 11">
    <name type="scientific">Entamoeba histolytica</name>
    <dbReference type="NCBI Taxonomy" id="5759"/>
    <lineage>
        <taxon>Eukaryota</taxon>
        <taxon>Amoebozoa</taxon>
        <taxon>Evosea</taxon>
        <taxon>Archamoebae</taxon>
        <taxon>Mastigamoebida</taxon>
        <taxon>Entamoebidae</taxon>
        <taxon>Entamoeba</taxon>
    </lineage>
</organism>
<protein>
    <recommendedName>
        <fullName evidence="8">Signal peptidase complex subunit 3</fullName>
    </recommendedName>
</protein>
<sequence>MYHTLERMYNISYFAFQWLGVAVFFLYLSSLILYVPPITSVSHNTTNMVKSFKKGSYSDFTIDLDVDFTPSFNWNTKMIFVWVKASFTNKNVPYNTATVWDTMIRKKEKAHLHLTNERIEYPLVSSYNSLLGKEVELTVEWMVVPWSGATTVEHGNSTKFVLPTEFSK</sequence>
<dbReference type="EMBL" id="BDEQ01000001">
    <property type="protein sequence ID" value="GAT96631.1"/>
    <property type="molecule type" value="Genomic_DNA"/>
</dbReference>
<dbReference type="PANTHER" id="PTHR12804">
    <property type="entry name" value="MICROSOMAL SIGNAL PEPTIDASE 23 KD SUBUNIT SPC22/23"/>
    <property type="match status" value="1"/>
</dbReference>
<dbReference type="VEuPathDB" id="AmoebaDB:EHI5A_095290"/>
<dbReference type="VEuPathDB" id="AmoebaDB:EHI8A_062740"/>
<evidence type="ECO:0000256" key="6">
    <source>
        <dbReference type="ARBA" id="ARBA00022989"/>
    </source>
</evidence>
<comment type="subcellular location">
    <subcellularLocation>
        <location evidence="1">Endoplasmic reticulum membrane</location>
        <topology evidence="1">Single-pass type II membrane protein</topology>
    </subcellularLocation>
</comment>
<name>A0A5K1U1D8_ENTHI</name>